<feature type="region of interest" description="Disordered" evidence="1">
    <location>
        <begin position="185"/>
        <end position="205"/>
    </location>
</feature>
<dbReference type="AlphaFoldDB" id="A0A1W2DJJ9"/>
<keyword evidence="3" id="KW-1185">Reference proteome</keyword>
<name>A0A1W2DJJ9_9HYPH</name>
<dbReference type="EMBL" id="FWXR01000015">
    <property type="protein sequence ID" value="SMC97624.1"/>
    <property type="molecule type" value="Genomic_DNA"/>
</dbReference>
<evidence type="ECO:0000313" key="2">
    <source>
        <dbReference type="EMBL" id="SMC97624.1"/>
    </source>
</evidence>
<proteinExistence type="predicted"/>
<dbReference type="STRING" id="937218.SAMN06297251_11599"/>
<feature type="compositionally biased region" description="Basic and acidic residues" evidence="1">
    <location>
        <begin position="63"/>
        <end position="72"/>
    </location>
</feature>
<gene>
    <name evidence="2" type="ORF">SAMN06297251_11599</name>
</gene>
<reference evidence="2 3" key="1">
    <citation type="submission" date="2017-04" db="EMBL/GenBank/DDBJ databases">
        <authorList>
            <person name="Afonso C.L."/>
            <person name="Miller P.J."/>
            <person name="Scott M.A."/>
            <person name="Spackman E."/>
            <person name="Goraichik I."/>
            <person name="Dimitrov K.M."/>
            <person name="Suarez D.L."/>
            <person name="Swayne D.E."/>
        </authorList>
    </citation>
    <scope>NUCLEOTIDE SEQUENCE [LARGE SCALE GENOMIC DNA]</scope>
    <source>
        <strain evidence="2 3">CGMCC 1.10972</strain>
    </source>
</reference>
<evidence type="ECO:0000256" key="1">
    <source>
        <dbReference type="SAM" id="MobiDB-lite"/>
    </source>
</evidence>
<protein>
    <submittedName>
        <fullName evidence="2">Uncharacterized protein</fullName>
    </submittedName>
</protein>
<feature type="region of interest" description="Disordered" evidence="1">
    <location>
        <begin position="1"/>
        <end position="21"/>
    </location>
</feature>
<accession>A0A1W2DJJ9</accession>
<organism evidence="2 3">
    <name type="scientific">Fulvimarina manganoxydans</name>
    <dbReference type="NCBI Taxonomy" id="937218"/>
    <lineage>
        <taxon>Bacteria</taxon>
        <taxon>Pseudomonadati</taxon>
        <taxon>Pseudomonadota</taxon>
        <taxon>Alphaproteobacteria</taxon>
        <taxon>Hyphomicrobiales</taxon>
        <taxon>Aurantimonadaceae</taxon>
        <taxon>Fulvimarina</taxon>
    </lineage>
</organism>
<dbReference type="Proteomes" id="UP000192656">
    <property type="component" value="Unassembled WGS sequence"/>
</dbReference>
<feature type="region of interest" description="Disordered" evidence="1">
    <location>
        <begin position="58"/>
        <end position="84"/>
    </location>
</feature>
<feature type="compositionally biased region" description="Basic and acidic residues" evidence="1">
    <location>
        <begin position="1"/>
        <end position="15"/>
    </location>
</feature>
<evidence type="ECO:0000313" key="3">
    <source>
        <dbReference type="Proteomes" id="UP000192656"/>
    </source>
</evidence>
<sequence length="225" mass="24453">MSLGDQHMHHVEGRDAAGASQAPAIDLVDRGDETRLREGLCEGCRVLPVDRAAIPVEKTGGGQHERPARDTGKPCSAAGETSQPGKGRLVIEGRWIARRTDNEAVIVLRLADRVIGREGQAGRGLDHTPFERHMAPAVEVAAGQDIGGAEGLDRRGVGHRRKARHQEEAEPLLFACLRSSLGDTTAPFSASRDPRSSRSPVGRCREARENFGDTLRICHDRRRTL</sequence>